<organism evidence="1 2">
    <name type="scientific">Saccharopolyspora rectivirgula</name>
    <dbReference type="NCBI Taxonomy" id="28042"/>
    <lineage>
        <taxon>Bacteria</taxon>
        <taxon>Bacillati</taxon>
        <taxon>Actinomycetota</taxon>
        <taxon>Actinomycetes</taxon>
        <taxon>Pseudonocardiales</taxon>
        <taxon>Pseudonocardiaceae</taxon>
        <taxon>Saccharopolyspora</taxon>
    </lineage>
</organism>
<evidence type="ECO:0000313" key="2">
    <source>
        <dbReference type="Proteomes" id="UP000031419"/>
    </source>
</evidence>
<dbReference type="RefSeq" id="WP_051387842.1">
    <property type="nucleotide sequence ID" value="NZ_JNVU01000031.1"/>
</dbReference>
<evidence type="ECO:0000313" key="1">
    <source>
        <dbReference type="EMBL" id="KEI43866.1"/>
    </source>
</evidence>
<dbReference type="EMBL" id="JNVU01000031">
    <property type="protein sequence ID" value="KEI43866.1"/>
    <property type="molecule type" value="Genomic_DNA"/>
</dbReference>
<name>A0A073AX03_9PSEU</name>
<protein>
    <submittedName>
        <fullName evidence="1">Uncharacterized protein</fullName>
    </submittedName>
</protein>
<accession>A0A073AX03</accession>
<sequence>MVDVAADGLLRERVLELVVALEVCSEHPLAARSSPPSVATRSPAVDVWAVLGAGVAGQFNSTIARRGRGAPAGC</sequence>
<dbReference type="STRING" id="28042.GU90_12835"/>
<comment type="caution">
    <text evidence="1">The sequence shown here is derived from an EMBL/GenBank/DDBJ whole genome shotgun (WGS) entry which is preliminary data.</text>
</comment>
<reference evidence="1 2" key="1">
    <citation type="submission" date="2014-06" db="EMBL/GenBank/DDBJ databases">
        <title>Saccharopolyspora rectivirgula DSM-43113 Genome sequencing.</title>
        <authorList>
            <person name="Barrera C."/>
            <person name="Millon L."/>
            <person name="Rognon B."/>
            <person name="Zaugg C."/>
            <person name="Monod M."/>
        </authorList>
    </citation>
    <scope>NUCLEOTIDE SEQUENCE [LARGE SCALE GENOMIC DNA]</scope>
    <source>
        <strain evidence="1 2">DSM 43113</strain>
    </source>
</reference>
<keyword evidence="2" id="KW-1185">Reference proteome</keyword>
<dbReference type="Proteomes" id="UP000031419">
    <property type="component" value="Unassembled WGS sequence"/>
</dbReference>
<proteinExistence type="predicted"/>
<dbReference type="AlphaFoldDB" id="A0A073AX03"/>
<gene>
    <name evidence="1" type="ORF">GU90_12835</name>
</gene>